<feature type="domain" description="Transposase IS4-like" evidence="1">
    <location>
        <begin position="3"/>
        <end position="62"/>
    </location>
</feature>
<dbReference type="GO" id="GO:0003677">
    <property type="term" value="F:DNA binding"/>
    <property type="evidence" value="ECO:0007669"/>
    <property type="project" value="InterPro"/>
</dbReference>
<dbReference type="AlphaFoldDB" id="A0A2A5T6B8"/>
<evidence type="ECO:0000313" key="2">
    <source>
        <dbReference type="EMBL" id="PCS23686.1"/>
    </source>
</evidence>
<protein>
    <submittedName>
        <fullName evidence="2">Mobile element protein</fullName>
    </submittedName>
</protein>
<dbReference type="Proteomes" id="UP000219020">
    <property type="component" value="Unassembled WGS sequence"/>
</dbReference>
<accession>A0A2A5T6B8</accession>
<keyword evidence="3" id="KW-1185">Reference proteome</keyword>
<proteinExistence type="predicted"/>
<dbReference type="InterPro" id="IPR002559">
    <property type="entry name" value="Transposase_11"/>
</dbReference>
<dbReference type="Pfam" id="PF01609">
    <property type="entry name" value="DDE_Tnp_1"/>
    <property type="match status" value="1"/>
</dbReference>
<dbReference type="GO" id="GO:0006313">
    <property type="term" value="P:DNA transposition"/>
    <property type="evidence" value="ECO:0007669"/>
    <property type="project" value="InterPro"/>
</dbReference>
<organism evidence="2 3">
    <name type="scientific">Candidatus Enterovibrio escicola</name>
    <dbReference type="NCBI Taxonomy" id="1927127"/>
    <lineage>
        <taxon>Bacteria</taxon>
        <taxon>Pseudomonadati</taxon>
        <taxon>Pseudomonadota</taxon>
        <taxon>Gammaproteobacteria</taxon>
        <taxon>Vibrionales</taxon>
        <taxon>Vibrionaceae</taxon>
        <taxon>Enterovibrio</taxon>
    </lineage>
</organism>
<evidence type="ECO:0000313" key="3">
    <source>
        <dbReference type="Proteomes" id="UP000219020"/>
    </source>
</evidence>
<evidence type="ECO:0000259" key="1">
    <source>
        <dbReference type="Pfam" id="PF01609"/>
    </source>
</evidence>
<reference evidence="3" key="1">
    <citation type="submission" date="2017-04" db="EMBL/GenBank/DDBJ databases">
        <title>Genome evolution of the luminous symbionts of deep sea anglerfish.</title>
        <authorList>
            <person name="Hendry T.A."/>
        </authorList>
    </citation>
    <scope>NUCLEOTIDE SEQUENCE [LARGE SCALE GENOMIC DNA]</scope>
</reference>
<dbReference type="GO" id="GO:0004803">
    <property type="term" value="F:transposase activity"/>
    <property type="evidence" value="ECO:0007669"/>
    <property type="project" value="InterPro"/>
</dbReference>
<name>A0A2A5T6B8_9GAMM</name>
<dbReference type="EMBL" id="NBYY01000009">
    <property type="protein sequence ID" value="PCS23686.1"/>
    <property type="molecule type" value="Genomic_DNA"/>
</dbReference>
<sequence length="62" mass="6710">MFTHKAIAVGVSLVSVDDNKVLPILLNPLRRKIQQVSADGAYDTKACNHVLKNKGITLSIPP</sequence>
<gene>
    <name evidence="2" type="ORF">BTN49_0655</name>
</gene>
<comment type="caution">
    <text evidence="2">The sequence shown here is derived from an EMBL/GenBank/DDBJ whole genome shotgun (WGS) entry which is preliminary data.</text>
</comment>